<dbReference type="Pfam" id="PF03872">
    <property type="entry name" value="RseA_N"/>
    <property type="match status" value="1"/>
</dbReference>
<dbReference type="PANTHER" id="PTHR38104:SF1">
    <property type="entry name" value="ANTI-SIGMA-E FACTOR RSEA"/>
    <property type="match status" value="1"/>
</dbReference>
<name>A0A4V1D8I3_9ALTE</name>
<dbReference type="RefSeq" id="WP_136547405.1">
    <property type="nucleotide sequence ID" value="NZ_CP031093.1"/>
</dbReference>
<dbReference type="AlphaFoldDB" id="A0A4V1D8I3"/>
<organism evidence="3 4">
    <name type="scientific">Hydrocarboniclastica marina</name>
    <dbReference type="NCBI Taxonomy" id="2259620"/>
    <lineage>
        <taxon>Bacteria</taxon>
        <taxon>Pseudomonadati</taxon>
        <taxon>Pseudomonadota</taxon>
        <taxon>Gammaproteobacteria</taxon>
        <taxon>Alteromonadales</taxon>
        <taxon>Alteromonadaceae</taxon>
        <taxon>Hydrocarboniclastica</taxon>
    </lineage>
</organism>
<reference evidence="3 4" key="1">
    <citation type="submission" date="2018-07" db="EMBL/GenBank/DDBJ databases">
        <title>Marsedoiliclastica nanhaica gen. nov. sp. nov., a novel marine hydrocarbonoclastic bacterium isolated from an in-situ enriched hydrocarbon-degrading consortium in deep-sea sediment.</title>
        <authorList>
            <person name="Dong C."/>
            <person name="Ma T."/>
            <person name="Liu R."/>
            <person name="Shao Z."/>
        </authorList>
    </citation>
    <scope>NUCLEOTIDE SEQUENCE [LARGE SCALE GENOMIC DNA]</scope>
    <source>
        <strain evidence="4">soil36-7</strain>
    </source>
</reference>
<dbReference type="InterPro" id="IPR036147">
    <property type="entry name" value="Anti-sigma_E_RseA_N_sf"/>
</dbReference>
<dbReference type="Gene3D" id="1.10.10.880">
    <property type="entry name" value="Anti sigma-E protein RseA, N-terminal domain"/>
    <property type="match status" value="1"/>
</dbReference>
<evidence type="ECO:0000259" key="2">
    <source>
        <dbReference type="Pfam" id="PF03872"/>
    </source>
</evidence>
<feature type="transmembrane region" description="Helical" evidence="1">
    <location>
        <begin position="98"/>
        <end position="117"/>
    </location>
</feature>
<evidence type="ECO:0000313" key="4">
    <source>
        <dbReference type="Proteomes" id="UP000298049"/>
    </source>
</evidence>
<feature type="domain" description="Anti sigma-E protein RseA N-terminal" evidence="2">
    <location>
        <begin position="6"/>
        <end position="80"/>
    </location>
</feature>
<keyword evidence="1" id="KW-0812">Transmembrane</keyword>
<keyword evidence="1" id="KW-0472">Membrane</keyword>
<keyword evidence="4" id="KW-1185">Reference proteome</keyword>
<evidence type="ECO:0000256" key="1">
    <source>
        <dbReference type="SAM" id="Phobius"/>
    </source>
</evidence>
<dbReference type="SUPFAM" id="SSF89069">
    <property type="entry name" value="N-terminal, cytoplasmic domain of anti-sigmaE factor RseA"/>
    <property type="match status" value="1"/>
</dbReference>
<protein>
    <submittedName>
        <fullName evidence="3">Anti-sigma factor</fullName>
    </submittedName>
</protein>
<evidence type="ECO:0000313" key="3">
    <source>
        <dbReference type="EMBL" id="QCF25290.1"/>
    </source>
</evidence>
<dbReference type="InterPro" id="IPR052383">
    <property type="entry name" value="Anti-sigma-E_RseA-like"/>
</dbReference>
<dbReference type="PANTHER" id="PTHR38104">
    <property type="match status" value="1"/>
</dbReference>
<dbReference type="EMBL" id="CP031093">
    <property type="protein sequence ID" value="QCF25290.1"/>
    <property type="molecule type" value="Genomic_DNA"/>
</dbReference>
<dbReference type="Proteomes" id="UP000298049">
    <property type="component" value="Chromosome"/>
</dbReference>
<dbReference type="GO" id="GO:0016989">
    <property type="term" value="F:sigma factor antagonist activity"/>
    <property type="evidence" value="ECO:0007669"/>
    <property type="project" value="InterPro"/>
</dbReference>
<dbReference type="InterPro" id="IPR005572">
    <property type="entry name" value="Anti-sigma_E_RseA_N"/>
</dbReference>
<dbReference type="CDD" id="cd16328">
    <property type="entry name" value="RseA_N"/>
    <property type="match status" value="1"/>
</dbReference>
<dbReference type="OrthoDB" id="5734981at2"/>
<dbReference type="KEGG" id="hmi:soil367_04720"/>
<accession>A0A4V1D8I3</accession>
<gene>
    <name evidence="3" type="ORF">soil367_04720</name>
</gene>
<keyword evidence="1" id="KW-1133">Transmembrane helix</keyword>
<sequence length="198" mass="21509">MDDRLKESLSAMFDDEADELGVRRVLALGEDDEVRSQWLRWQRLSDQLRHGESRWDGIDMRADIWARLDMPAEATSKPEVPYQAQTQRRATRPLWRNSGSAALAAMLVVAVMVGFGAGQQWTDDGPEAEFAAAGGALPAQNGAAEPVPQVALNNLDAAQREELSNYLLRHARHNSAAAGNGAVGFARVASVSLSGADR</sequence>
<proteinExistence type="predicted"/>